<proteinExistence type="predicted"/>
<protein>
    <recommendedName>
        <fullName evidence="2">EamA domain-containing protein</fullName>
    </recommendedName>
</protein>
<dbReference type="HOGENOM" id="CLU_062241_1_0_10"/>
<feature type="transmembrane region" description="Helical" evidence="1">
    <location>
        <begin position="248"/>
        <end position="269"/>
    </location>
</feature>
<feature type="transmembrane region" description="Helical" evidence="1">
    <location>
        <begin position="93"/>
        <end position="110"/>
    </location>
</feature>
<evidence type="ECO:0000259" key="2">
    <source>
        <dbReference type="Pfam" id="PF00892"/>
    </source>
</evidence>
<dbReference type="Proteomes" id="UP000007435">
    <property type="component" value="Chromosome"/>
</dbReference>
<keyword evidence="4" id="KW-1185">Reference proteome</keyword>
<keyword evidence="1" id="KW-0812">Transmembrane</keyword>
<feature type="transmembrane region" description="Helical" evidence="1">
    <location>
        <begin position="6"/>
        <end position="22"/>
    </location>
</feature>
<dbReference type="KEGG" id="lby:Lbys_2668"/>
<feature type="domain" description="EamA" evidence="2">
    <location>
        <begin position="155"/>
        <end position="292"/>
    </location>
</feature>
<reference evidence="3 4" key="2">
    <citation type="journal article" date="2011" name="Stand. Genomic Sci.">
        <title>Complete genome sequence of Leadbetterella byssophila type strain (4M15).</title>
        <authorList>
            <person name="Abt B."/>
            <person name="Teshima H."/>
            <person name="Lucas S."/>
            <person name="Lapidus A."/>
            <person name="Del Rio T.G."/>
            <person name="Nolan M."/>
            <person name="Tice H."/>
            <person name="Cheng J.F."/>
            <person name="Pitluck S."/>
            <person name="Liolios K."/>
            <person name="Pagani I."/>
            <person name="Ivanova N."/>
            <person name="Mavromatis K."/>
            <person name="Pati A."/>
            <person name="Tapia R."/>
            <person name="Han C."/>
            <person name="Goodwin L."/>
            <person name="Chen A."/>
            <person name="Palaniappan K."/>
            <person name="Land M."/>
            <person name="Hauser L."/>
            <person name="Chang Y.J."/>
            <person name="Jeffries C.D."/>
            <person name="Rohde M."/>
            <person name="Goker M."/>
            <person name="Tindall B.J."/>
            <person name="Detter J.C."/>
            <person name="Woyke T."/>
            <person name="Bristow J."/>
            <person name="Eisen J.A."/>
            <person name="Markowitz V."/>
            <person name="Hugenholtz P."/>
            <person name="Klenk H.P."/>
            <person name="Kyrpides N.C."/>
        </authorList>
    </citation>
    <scope>NUCLEOTIDE SEQUENCE [LARGE SCALE GENOMIC DNA]</scope>
    <source>
        <strain evidence="4">DSM 17132 / JCM 16389 / KACC 11308 / NBRC 106382 / 4M15</strain>
    </source>
</reference>
<feature type="transmembrane region" description="Helical" evidence="1">
    <location>
        <begin position="217"/>
        <end position="242"/>
    </location>
</feature>
<feature type="transmembrane region" description="Helical" evidence="1">
    <location>
        <begin position="281"/>
        <end position="297"/>
    </location>
</feature>
<dbReference type="SUPFAM" id="SSF103481">
    <property type="entry name" value="Multidrug resistance efflux transporter EmrE"/>
    <property type="match status" value="1"/>
</dbReference>
<sequence length="298" mass="32660">MLYLLLSILLSVGLLINFRLFPRFNIPTVPVIILNYFVCFLLGYSLMGKEESFQLDLNVSWTWYCLALGMGFIITFMLSGAATQRIGMTLTSLANNISLIIPVLFSLFVFGSEGLAFGPINYTGLVIGIIAVGIATYKADGSDHKAGFWQSGGLALAVFICYGISNTAINYIQMNLIKNSPGAIPVMLIMVLGAILCGILLGIYRGIKGLDQWNWKVLLASITLGVPNFLSFYFLIMALNYYESSGAFVYPLYNMGVILVSAFISVLLFKEKLNNMNKVGLALAVLAIVLISWNSLFV</sequence>
<dbReference type="InterPro" id="IPR000620">
    <property type="entry name" value="EamA_dom"/>
</dbReference>
<dbReference type="EMBL" id="CP002305">
    <property type="protein sequence ID" value="ADQ18330.1"/>
    <property type="molecule type" value="Genomic_DNA"/>
</dbReference>
<dbReference type="GO" id="GO:0016020">
    <property type="term" value="C:membrane"/>
    <property type="evidence" value="ECO:0007669"/>
    <property type="project" value="InterPro"/>
</dbReference>
<feature type="transmembrane region" description="Helical" evidence="1">
    <location>
        <begin position="116"/>
        <end position="137"/>
    </location>
</feature>
<feature type="transmembrane region" description="Helical" evidence="1">
    <location>
        <begin position="149"/>
        <end position="172"/>
    </location>
</feature>
<feature type="transmembrane region" description="Helical" evidence="1">
    <location>
        <begin position="29"/>
        <end position="46"/>
    </location>
</feature>
<dbReference type="Pfam" id="PF00892">
    <property type="entry name" value="EamA"/>
    <property type="match status" value="1"/>
</dbReference>
<evidence type="ECO:0000256" key="1">
    <source>
        <dbReference type="SAM" id="Phobius"/>
    </source>
</evidence>
<accession>E4RQC2</accession>
<gene>
    <name evidence="3" type="ordered locus">Lbys_2668</name>
</gene>
<evidence type="ECO:0000313" key="4">
    <source>
        <dbReference type="Proteomes" id="UP000007435"/>
    </source>
</evidence>
<keyword evidence="1" id="KW-0472">Membrane</keyword>
<dbReference type="Gene3D" id="1.10.3730.20">
    <property type="match status" value="1"/>
</dbReference>
<organism evidence="3 4">
    <name type="scientific">Leadbetterella byssophila (strain DSM 17132 / JCM 16389 / KACC 11308 / NBRC 106382 / 4M15)</name>
    <dbReference type="NCBI Taxonomy" id="649349"/>
    <lineage>
        <taxon>Bacteria</taxon>
        <taxon>Pseudomonadati</taxon>
        <taxon>Bacteroidota</taxon>
        <taxon>Cytophagia</taxon>
        <taxon>Cytophagales</taxon>
        <taxon>Leadbetterellaceae</taxon>
        <taxon>Leadbetterella</taxon>
    </lineage>
</organism>
<evidence type="ECO:0000313" key="3">
    <source>
        <dbReference type="EMBL" id="ADQ18330.1"/>
    </source>
</evidence>
<dbReference type="RefSeq" id="WP_013409367.1">
    <property type="nucleotide sequence ID" value="NC_014655.1"/>
</dbReference>
<feature type="transmembrane region" description="Helical" evidence="1">
    <location>
        <begin position="184"/>
        <end position="205"/>
    </location>
</feature>
<dbReference type="InterPro" id="IPR037185">
    <property type="entry name" value="EmrE-like"/>
</dbReference>
<dbReference type="STRING" id="649349.Lbys_2668"/>
<name>E4RQC2_LEAB4</name>
<dbReference type="eggNOG" id="COG0697">
    <property type="taxonomic scope" value="Bacteria"/>
</dbReference>
<dbReference type="OrthoDB" id="1524053at2"/>
<keyword evidence="1" id="KW-1133">Transmembrane helix</keyword>
<reference key="1">
    <citation type="submission" date="2010-11" db="EMBL/GenBank/DDBJ databases">
        <title>The complete genome of Leadbetterella byssophila DSM 17132.</title>
        <authorList>
            <consortium name="US DOE Joint Genome Institute (JGI-PGF)"/>
            <person name="Lucas S."/>
            <person name="Copeland A."/>
            <person name="Lapidus A."/>
            <person name="Glavina del Rio T."/>
            <person name="Dalin E."/>
            <person name="Tice H."/>
            <person name="Bruce D."/>
            <person name="Goodwin L."/>
            <person name="Pitluck S."/>
            <person name="Kyrpides N."/>
            <person name="Mavromatis K."/>
            <person name="Ivanova N."/>
            <person name="Teshima H."/>
            <person name="Brettin T."/>
            <person name="Detter J.C."/>
            <person name="Han C."/>
            <person name="Tapia R."/>
            <person name="Land M."/>
            <person name="Hauser L."/>
            <person name="Markowitz V."/>
            <person name="Cheng J.-F."/>
            <person name="Hugenholtz P."/>
            <person name="Woyke T."/>
            <person name="Wu D."/>
            <person name="Tindall B."/>
            <person name="Pomrenke H.G."/>
            <person name="Brambilla E."/>
            <person name="Klenk H.-P."/>
            <person name="Eisen J.A."/>
        </authorList>
    </citation>
    <scope>NUCLEOTIDE SEQUENCE [LARGE SCALE GENOMIC DNA]</scope>
    <source>
        <strain>DSM 17132</strain>
    </source>
</reference>
<dbReference type="AlphaFoldDB" id="E4RQC2"/>
<feature type="transmembrane region" description="Helical" evidence="1">
    <location>
        <begin position="61"/>
        <end position="81"/>
    </location>
</feature>